<gene>
    <name evidence="3" type="ORF">AB1Y20_017192</name>
</gene>
<evidence type="ECO:0000313" key="3">
    <source>
        <dbReference type="EMBL" id="KAL1493487.1"/>
    </source>
</evidence>
<dbReference type="Proteomes" id="UP001515480">
    <property type="component" value="Unassembled WGS sequence"/>
</dbReference>
<name>A0AB34IAR6_PRYPA</name>
<protein>
    <recommendedName>
        <fullName evidence="5">Alpha-mannosidase</fullName>
    </recommendedName>
</protein>
<organism evidence="3 4">
    <name type="scientific">Prymnesium parvum</name>
    <name type="common">Toxic golden alga</name>
    <dbReference type="NCBI Taxonomy" id="97485"/>
    <lineage>
        <taxon>Eukaryota</taxon>
        <taxon>Haptista</taxon>
        <taxon>Haptophyta</taxon>
        <taxon>Prymnesiophyceae</taxon>
        <taxon>Prymnesiales</taxon>
        <taxon>Prymnesiaceae</taxon>
        <taxon>Prymnesium</taxon>
    </lineage>
</organism>
<evidence type="ECO:0000256" key="1">
    <source>
        <dbReference type="SAM" id="MobiDB-lite"/>
    </source>
</evidence>
<keyword evidence="4" id="KW-1185">Reference proteome</keyword>
<feature type="signal peptide" evidence="2">
    <location>
        <begin position="1"/>
        <end position="24"/>
    </location>
</feature>
<evidence type="ECO:0008006" key="5">
    <source>
        <dbReference type="Google" id="ProtNLM"/>
    </source>
</evidence>
<dbReference type="AlphaFoldDB" id="A0AB34IAR6"/>
<feature type="chain" id="PRO_5044293697" description="Alpha-mannosidase" evidence="2">
    <location>
        <begin position="25"/>
        <end position="195"/>
    </location>
</feature>
<feature type="non-terminal residue" evidence="3">
    <location>
        <position position="1"/>
    </location>
</feature>
<dbReference type="EMBL" id="JBGBPQ010000034">
    <property type="protein sequence ID" value="KAL1493487.1"/>
    <property type="molecule type" value="Genomic_DNA"/>
</dbReference>
<accession>A0AB34IAR6</accession>
<comment type="caution">
    <text evidence="3">The sequence shown here is derived from an EMBL/GenBank/DDBJ whole genome shotgun (WGS) entry which is preliminary data.</text>
</comment>
<proteinExistence type="predicted"/>
<keyword evidence="2" id="KW-0732">Signal</keyword>
<reference evidence="3 4" key="1">
    <citation type="journal article" date="2024" name="Science">
        <title>Giant polyketide synthase enzymes in the biosynthesis of giant marine polyether toxins.</title>
        <authorList>
            <person name="Fallon T.R."/>
            <person name="Shende V.V."/>
            <person name="Wierzbicki I.H."/>
            <person name="Pendleton A.L."/>
            <person name="Watervoot N.F."/>
            <person name="Auber R.P."/>
            <person name="Gonzalez D.J."/>
            <person name="Wisecaver J.H."/>
            <person name="Moore B.S."/>
        </authorList>
    </citation>
    <scope>NUCLEOTIDE SEQUENCE [LARGE SCALE GENOMIC DNA]</scope>
    <source>
        <strain evidence="3 4">12B1</strain>
    </source>
</reference>
<evidence type="ECO:0000313" key="4">
    <source>
        <dbReference type="Proteomes" id="UP001515480"/>
    </source>
</evidence>
<evidence type="ECO:0000256" key="2">
    <source>
        <dbReference type="SAM" id="SignalP"/>
    </source>
</evidence>
<sequence length="195" mass="21188">APLNDEHAWHNATLAFMYGPLVLAAVHPPSDVWVPAGSSFKTDPSSFLRRNSTTRLEFEARAADGSALRMIPLAHVTTEPYAVYLYTAGTKPPQPEVRYCPHSASAAAEEKAEEEGEHGCEPAWPPAAPEDAAAAAARGVRWRLGLEGRLEAEQPAYERREEAQVEAGGAAWEKGQRLRLPSARDIELLALQPQA</sequence>
<feature type="region of interest" description="Disordered" evidence="1">
    <location>
        <begin position="104"/>
        <end position="123"/>
    </location>
</feature>